<evidence type="ECO:0000259" key="1">
    <source>
        <dbReference type="PROSITE" id="PS51186"/>
    </source>
</evidence>
<dbReference type="Proteomes" id="UP000252254">
    <property type="component" value="Unassembled WGS sequence"/>
</dbReference>
<dbReference type="Pfam" id="PF00583">
    <property type="entry name" value="Acetyltransf_1"/>
    <property type="match status" value="1"/>
</dbReference>
<dbReference type="Gene3D" id="3.40.630.30">
    <property type="match status" value="1"/>
</dbReference>
<dbReference type="GO" id="GO:0016747">
    <property type="term" value="F:acyltransferase activity, transferring groups other than amino-acyl groups"/>
    <property type="evidence" value="ECO:0007669"/>
    <property type="project" value="InterPro"/>
</dbReference>
<accession>A0A366DLR3</accession>
<dbReference type="GO" id="GO:0005840">
    <property type="term" value="C:ribosome"/>
    <property type="evidence" value="ECO:0007669"/>
    <property type="project" value="UniProtKB-KW"/>
</dbReference>
<dbReference type="STRING" id="200904.GCA_900168775_00817"/>
<dbReference type="PROSITE" id="PS51186">
    <property type="entry name" value="GNAT"/>
    <property type="match status" value="1"/>
</dbReference>
<evidence type="ECO:0000313" key="2">
    <source>
        <dbReference type="EMBL" id="RBO91001.1"/>
    </source>
</evidence>
<sequence length="163" mass="18579">MSHSEVAFQKIDATDIKPLTNIMKRAFDEDSKQYLGIEEGGPPGYDDGTFLTKYALDSSSQAFKILMENKLIGAVILWIGEDGNNYLGNIFVDPLFQDKGIGTKVWKEIEGRYPETKKWTTETPGFSKRNHNFYVNKCGFKVIKILKPGDREEESYILEKVIE</sequence>
<protein>
    <submittedName>
        <fullName evidence="2">Ribosomal protein S18 acetylase RimI-like enzyme</fullName>
    </submittedName>
</protein>
<dbReference type="AlphaFoldDB" id="A0A366DLR3"/>
<keyword evidence="2" id="KW-0689">Ribosomal protein</keyword>
<gene>
    <name evidence="2" type="ORF">DES48_1244</name>
</gene>
<dbReference type="InterPro" id="IPR016181">
    <property type="entry name" value="Acyl_CoA_acyltransferase"/>
</dbReference>
<evidence type="ECO:0000313" key="3">
    <source>
        <dbReference type="Proteomes" id="UP000252254"/>
    </source>
</evidence>
<feature type="domain" description="N-acetyltransferase" evidence="1">
    <location>
        <begin position="6"/>
        <end position="163"/>
    </location>
</feature>
<name>A0A366DLR3_9BACI</name>
<dbReference type="EMBL" id="QNRI01000024">
    <property type="protein sequence ID" value="RBO91001.1"/>
    <property type="molecule type" value="Genomic_DNA"/>
</dbReference>
<organism evidence="2 3">
    <name type="scientific">Paraliobacillus ryukyuensis</name>
    <dbReference type="NCBI Taxonomy" id="200904"/>
    <lineage>
        <taxon>Bacteria</taxon>
        <taxon>Bacillati</taxon>
        <taxon>Bacillota</taxon>
        <taxon>Bacilli</taxon>
        <taxon>Bacillales</taxon>
        <taxon>Bacillaceae</taxon>
        <taxon>Paraliobacillus</taxon>
    </lineage>
</organism>
<dbReference type="InterPro" id="IPR000182">
    <property type="entry name" value="GNAT_dom"/>
</dbReference>
<dbReference type="SUPFAM" id="SSF55729">
    <property type="entry name" value="Acyl-CoA N-acyltransferases (Nat)"/>
    <property type="match status" value="1"/>
</dbReference>
<dbReference type="RefSeq" id="WP_113870217.1">
    <property type="nucleotide sequence ID" value="NZ_BAABQN010000008.1"/>
</dbReference>
<proteinExistence type="predicted"/>
<comment type="caution">
    <text evidence="2">The sequence shown here is derived from an EMBL/GenBank/DDBJ whole genome shotgun (WGS) entry which is preliminary data.</text>
</comment>
<keyword evidence="3" id="KW-1185">Reference proteome</keyword>
<reference evidence="2 3" key="1">
    <citation type="submission" date="2018-06" db="EMBL/GenBank/DDBJ databases">
        <title>Genomic Encyclopedia of Type Strains, Phase IV (KMG-IV): sequencing the most valuable type-strain genomes for metagenomic binning, comparative biology and taxonomic classification.</title>
        <authorList>
            <person name="Goeker M."/>
        </authorList>
    </citation>
    <scope>NUCLEOTIDE SEQUENCE [LARGE SCALE GENOMIC DNA]</scope>
    <source>
        <strain evidence="2 3">DSM 15140</strain>
    </source>
</reference>
<dbReference type="OrthoDB" id="9786032at2"/>
<keyword evidence="2" id="KW-0687">Ribonucleoprotein</keyword>
<dbReference type="CDD" id="cd04301">
    <property type="entry name" value="NAT_SF"/>
    <property type="match status" value="1"/>
</dbReference>